<evidence type="ECO:0000313" key="1">
    <source>
        <dbReference type="Proteomes" id="UP000189703"/>
    </source>
</evidence>
<dbReference type="RefSeq" id="XP_010246365.1">
    <property type="nucleotide sequence ID" value="XM_010248063.1"/>
</dbReference>
<gene>
    <name evidence="2" type="primary">LOC104589667</name>
</gene>
<dbReference type="KEGG" id="nnu:104589667"/>
<protein>
    <submittedName>
        <fullName evidence="2">Uncharacterized protein LOC104589667</fullName>
    </submittedName>
</protein>
<name>A0A1U7ZFR0_NELNU</name>
<dbReference type="GeneID" id="104589667"/>
<proteinExistence type="predicted"/>
<dbReference type="AlphaFoldDB" id="A0A1U7ZFR0"/>
<dbReference type="Proteomes" id="UP000189703">
    <property type="component" value="Unplaced"/>
</dbReference>
<sequence length="188" mass="19821">MAEVSCEEVVQVATMVGCPNLGVSVESTQSTGDVVPLAAIITVPVAGGRVKKIAPRVWRKEPKASGLRMEVEDEYPNFIGPRFIDDRISCDEVSFASVSASVTVSPIIKRFAAELSALYPETVEGSALGNDVDAVPSLVEVSDEKHVREGDESVNDSVTEAMKPTDASEEAVVVGDFAEVDAPGLVQG</sequence>
<keyword evidence="1" id="KW-1185">Reference proteome</keyword>
<accession>A0A1U7ZFR0</accession>
<reference evidence="2" key="1">
    <citation type="submission" date="2025-08" db="UniProtKB">
        <authorList>
            <consortium name="RefSeq"/>
        </authorList>
    </citation>
    <scope>IDENTIFICATION</scope>
</reference>
<organism evidence="1 2">
    <name type="scientific">Nelumbo nucifera</name>
    <name type="common">Sacred lotus</name>
    <dbReference type="NCBI Taxonomy" id="4432"/>
    <lineage>
        <taxon>Eukaryota</taxon>
        <taxon>Viridiplantae</taxon>
        <taxon>Streptophyta</taxon>
        <taxon>Embryophyta</taxon>
        <taxon>Tracheophyta</taxon>
        <taxon>Spermatophyta</taxon>
        <taxon>Magnoliopsida</taxon>
        <taxon>Proteales</taxon>
        <taxon>Nelumbonaceae</taxon>
        <taxon>Nelumbo</taxon>
    </lineage>
</organism>
<evidence type="ECO:0000313" key="2">
    <source>
        <dbReference type="RefSeq" id="XP_010246365.1"/>
    </source>
</evidence>